<reference evidence="1" key="1">
    <citation type="submission" date="2020-04" db="EMBL/GenBank/DDBJ databases">
        <authorList>
            <person name="Alioto T."/>
            <person name="Alioto T."/>
            <person name="Gomez Garrido J."/>
        </authorList>
    </citation>
    <scope>NUCLEOTIDE SEQUENCE</scope>
    <source>
        <strain evidence="1">A484AB</strain>
    </source>
</reference>
<dbReference type="Proteomes" id="UP001152795">
    <property type="component" value="Unassembled WGS sequence"/>
</dbReference>
<gene>
    <name evidence="1" type="ORF">PACLA_8A025658</name>
</gene>
<evidence type="ECO:0000313" key="2">
    <source>
        <dbReference type="Proteomes" id="UP001152795"/>
    </source>
</evidence>
<keyword evidence="2" id="KW-1185">Reference proteome</keyword>
<name>A0A7D9DCU7_PARCT</name>
<evidence type="ECO:0000313" key="1">
    <source>
        <dbReference type="EMBL" id="CAB3981809.1"/>
    </source>
</evidence>
<accession>A0A7D9DCU7</accession>
<proteinExistence type="predicted"/>
<protein>
    <submittedName>
        <fullName evidence="1">Uncharacterized protein</fullName>
    </submittedName>
</protein>
<dbReference type="EMBL" id="CACRXK020000431">
    <property type="protein sequence ID" value="CAB3981809.1"/>
    <property type="molecule type" value="Genomic_DNA"/>
</dbReference>
<organism evidence="1 2">
    <name type="scientific">Paramuricea clavata</name>
    <name type="common">Red gorgonian</name>
    <name type="synonym">Violescent sea-whip</name>
    <dbReference type="NCBI Taxonomy" id="317549"/>
    <lineage>
        <taxon>Eukaryota</taxon>
        <taxon>Metazoa</taxon>
        <taxon>Cnidaria</taxon>
        <taxon>Anthozoa</taxon>
        <taxon>Octocorallia</taxon>
        <taxon>Malacalcyonacea</taxon>
        <taxon>Plexauridae</taxon>
        <taxon>Paramuricea</taxon>
    </lineage>
</organism>
<dbReference type="AlphaFoldDB" id="A0A7D9DCU7"/>
<comment type="caution">
    <text evidence="1">The sequence shown here is derived from an EMBL/GenBank/DDBJ whole genome shotgun (WGS) entry which is preliminary data.</text>
</comment>
<sequence length="49" mass="5832">MKFLVQIFKITNLNYITKLDSSILICSRKRSGKDETRTDDSQQVLYKEY</sequence>